<accession>A0ABM8RGP4</accession>
<protein>
    <submittedName>
        <fullName evidence="2">HipB protein</fullName>
    </submittedName>
</protein>
<dbReference type="Pfam" id="PF01381">
    <property type="entry name" value="HTH_3"/>
    <property type="match status" value="1"/>
</dbReference>
<dbReference type="Gene3D" id="1.10.260.40">
    <property type="entry name" value="lambda repressor-like DNA-binding domains"/>
    <property type="match status" value="1"/>
</dbReference>
<dbReference type="InterPro" id="IPR010982">
    <property type="entry name" value="Lambda_DNA-bd_dom_sf"/>
</dbReference>
<feature type="domain" description="HTH cro/C1-type" evidence="1">
    <location>
        <begin position="17"/>
        <end position="71"/>
    </location>
</feature>
<name>A0ABM8RGP4_9BACT</name>
<dbReference type="Proteomes" id="UP000675880">
    <property type="component" value="Unassembled WGS sequence"/>
</dbReference>
<dbReference type="SUPFAM" id="SSF47413">
    <property type="entry name" value="lambda repressor-like DNA-binding domains"/>
    <property type="match status" value="1"/>
</dbReference>
<sequence>MTMNDLARDPRQIGNLVRRARKRQGLSQAALGEKAGMRQETISLIETGHPAAKLQTILSVLAALDLELRIVPRSKARAADLEEIF</sequence>
<dbReference type="CDD" id="cd00093">
    <property type="entry name" value="HTH_XRE"/>
    <property type="match status" value="1"/>
</dbReference>
<dbReference type="InterPro" id="IPR001387">
    <property type="entry name" value="Cro/C1-type_HTH"/>
</dbReference>
<gene>
    <name evidence="2" type="ORF">NSPZN2_30220</name>
</gene>
<dbReference type="PROSITE" id="PS50943">
    <property type="entry name" value="HTH_CROC1"/>
    <property type="match status" value="1"/>
</dbReference>
<evidence type="ECO:0000313" key="2">
    <source>
        <dbReference type="EMBL" id="CAE6752032.1"/>
    </source>
</evidence>
<organism evidence="2 3">
    <name type="scientific">Nitrospira defluvii</name>
    <dbReference type="NCBI Taxonomy" id="330214"/>
    <lineage>
        <taxon>Bacteria</taxon>
        <taxon>Pseudomonadati</taxon>
        <taxon>Nitrospirota</taxon>
        <taxon>Nitrospiria</taxon>
        <taxon>Nitrospirales</taxon>
        <taxon>Nitrospiraceae</taxon>
        <taxon>Nitrospira</taxon>
    </lineage>
</organism>
<evidence type="ECO:0000259" key="1">
    <source>
        <dbReference type="PROSITE" id="PS50943"/>
    </source>
</evidence>
<proteinExistence type="predicted"/>
<reference evidence="2 3" key="1">
    <citation type="submission" date="2021-02" db="EMBL/GenBank/DDBJ databases">
        <authorList>
            <person name="Han P."/>
        </authorList>
    </citation>
    <scope>NUCLEOTIDE SEQUENCE [LARGE SCALE GENOMIC DNA]</scope>
    <source>
        <strain evidence="2">Candidatus Nitrospira sp. ZN2</strain>
    </source>
</reference>
<comment type="caution">
    <text evidence="2">The sequence shown here is derived from an EMBL/GenBank/DDBJ whole genome shotgun (WGS) entry which is preliminary data.</text>
</comment>
<dbReference type="SMART" id="SM00530">
    <property type="entry name" value="HTH_XRE"/>
    <property type="match status" value="1"/>
</dbReference>
<dbReference type="EMBL" id="CAJNBJ010000016">
    <property type="protein sequence ID" value="CAE6752032.1"/>
    <property type="molecule type" value="Genomic_DNA"/>
</dbReference>
<keyword evidence="3" id="KW-1185">Reference proteome</keyword>
<evidence type="ECO:0000313" key="3">
    <source>
        <dbReference type="Proteomes" id="UP000675880"/>
    </source>
</evidence>